<proteinExistence type="predicted"/>
<dbReference type="AlphaFoldDB" id="A0A6C0E225"/>
<name>A0A6C0E225_9ZZZZ</name>
<evidence type="ECO:0000313" key="1">
    <source>
        <dbReference type="EMBL" id="QHT22782.1"/>
    </source>
</evidence>
<organism evidence="1">
    <name type="scientific">viral metagenome</name>
    <dbReference type="NCBI Taxonomy" id="1070528"/>
    <lineage>
        <taxon>unclassified sequences</taxon>
        <taxon>metagenomes</taxon>
        <taxon>organismal metagenomes</taxon>
    </lineage>
</organism>
<accession>A0A6C0E225</accession>
<dbReference type="EMBL" id="MN739720">
    <property type="protein sequence ID" value="QHT22782.1"/>
    <property type="molecule type" value="Genomic_DNA"/>
</dbReference>
<protein>
    <submittedName>
        <fullName evidence="1">Uncharacterized protein</fullName>
    </submittedName>
</protein>
<reference evidence="1" key="1">
    <citation type="journal article" date="2020" name="Nature">
        <title>Giant virus diversity and host interactions through global metagenomics.</title>
        <authorList>
            <person name="Schulz F."/>
            <person name="Roux S."/>
            <person name="Paez-Espino D."/>
            <person name="Jungbluth S."/>
            <person name="Walsh D.A."/>
            <person name="Denef V.J."/>
            <person name="McMahon K.D."/>
            <person name="Konstantinidis K.T."/>
            <person name="Eloe-Fadrosh E.A."/>
            <person name="Kyrpides N.C."/>
            <person name="Woyke T."/>
        </authorList>
    </citation>
    <scope>NUCLEOTIDE SEQUENCE</scope>
    <source>
        <strain evidence="1">GVMAG-M-3300023179-114</strain>
    </source>
</reference>
<sequence>MNLSSLSGKHISIHNLTGKSTNDHYTNIPDEIKKIKIKILNIYVLPFLSKRWSVIKENMFLLDQLRNKIDFYYQCYKIEDLLLYKNLLSVFDVFIQQHTQLEELEQKVYGTTSTKGTKDQLINMVYRTTMIKLKPEYELYDAIFGKPKRDQRQYYREEVIADIQKYMILDNIDFKNIKDYIDKKYPSI</sequence>